<keyword evidence="12" id="KW-0150">Chloroplast</keyword>
<keyword evidence="5 12" id="KW-0812">Transmembrane</keyword>
<evidence type="ECO:0000313" key="15">
    <source>
        <dbReference type="EMBL" id="CEM34117.1"/>
    </source>
</evidence>
<dbReference type="GO" id="GO:0009535">
    <property type="term" value="C:chloroplast thylakoid membrane"/>
    <property type="evidence" value="ECO:0007669"/>
    <property type="project" value="UniProtKB-SubCell"/>
</dbReference>
<keyword evidence="11 12" id="KW-0604">Photosystem II</keyword>
<gene>
    <name evidence="15" type="ORF">Cvel_23342</name>
</gene>
<evidence type="ECO:0000256" key="1">
    <source>
        <dbReference type="ARBA" id="ARBA00004167"/>
    </source>
</evidence>
<name>A0A0G4GTS0_9ALVE</name>
<evidence type="ECO:0000256" key="13">
    <source>
        <dbReference type="SAM" id="SignalP"/>
    </source>
</evidence>
<organism evidence="15">
    <name type="scientific">Chromera velia CCMP2878</name>
    <dbReference type="NCBI Taxonomy" id="1169474"/>
    <lineage>
        <taxon>Eukaryota</taxon>
        <taxon>Sar</taxon>
        <taxon>Alveolata</taxon>
        <taxon>Colpodellida</taxon>
        <taxon>Chromeraceae</taxon>
        <taxon>Chromera</taxon>
    </lineage>
</organism>
<evidence type="ECO:0000256" key="10">
    <source>
        <dbReference type="ARBA" id="ARBA00023136"/>
    </source>
</evidence>
<keyword evidence="2 12" id="KW-0813">Transport</keyword>
<dbReference type="HAMAP" id="MF_00643">
    <property type="entry name" value="PSII_PsbF"/>
    <property type="match status" value="1"/>
</dbReference>
<keyword evidence="4 12" id="KW-0349">Heme</keyword>
<evidence type="ECO:0000256" key="11">
    <source>
        <dbReference type="ARBA" id="ARBA00023276"/>
    </source>
</evidence>
<feature type="domain" description="Photosystem II cytochrome b559 N-terminal" evidence="14">
    <location>
        <begin position="86"/>
        <end position="110"/>
    </location>
</feature>
<evidence type="ECO:0000256" key="9">
    <source>
        <dbReference type="ARBA" id="ARBA00023004"/>
    </source>
</evidence>
<evidence type="ECO:0000256" key="2">
    <source>
        <dbReference type="ARBA" id="ARBA00022448"/>
    </source>
</evidence>
<evidence type="ECO:0000256" key="7">
    <source>
        <dbReference type="ARBA" id="ARBA00022982"/>
    </source>
</evidence>
<dbReference type="VEuPathDB" id="CryptoDB:Cvel_23342"/>
<dbReference type="InterPro" id="IPR006241">
    <property type="entry name" value="PSII_cyt_b559_bsu"/>
</dbReference>
<comment type="similarity">
    <text evidence="12">Belongs to the PsbE/PsbF family.</text>
</comment>
<evidence type="ECO:0000256" key="3">
    <source>
        <dbReference type="ARBA" id="ARBA00022531"/>
    </source>
</evidence>
<evidence type="ECO:0000256" key="12">
    <source>
        <dbReference type="RuleBase" id="RU004529"/>
    </source>
</evidence>
<dbReference type="GO" id="GO:0046872">
    <property type="term" value="F:metal ion binding"/>
    <property type="evidence" value="ECO:0007669"/>
    <property type="project" value="UniProtKB-KW"/>
</dbReference>
<feature type="chain" id="PRO_5005190486" description="Cytochrome b559 subunit beta" evidence="13">
    <location>
        <begin position="19"/>
        <end position="121"/>
    </location>
</feature>
<dbReference type="GO" id="GO:0009767">
    <property type="term" value="P:photosynthetic electron transport chain"/>
    <property type="evidence" value="ECO:0007669"/>
    <property type="project" value="InterPro"/>
</dbReference>
<evidence type="ECO:0000256" key="8">
    <source>
        <dbReference type="ARBA" id="ARBA00022989"/>
    </source>
</evidence>
<protein>
    <recommendedName>
        <fullName evidence="12">Cytochrome b559 subunit beta</fullName>
    </recommendedName>
    <alternativeName>
        <fullName evidence="12">PSII reaction center subunit VI</fullName>
    </alternativeName>
</protein>
<dbReference type="InterPro" id="IPR006216">
    <property type="entry name" value="PSII_cyt_b559_CS"/>
</dbReference>
<keyword evidence="10 12" id="KW-0472">Membrane</keyword>
<dbReference type="AlphaFoldDB" id="A0A0G4GTS0"/>
<comment type="subunit">
    <text evidence="12">Heterodimer of an alpha subunit and a beta subunit.</text>
</comment>
<keyword evidence="8 12" id="KW-1133">Transmembrane helix</keyword>
<dbReference type="InterPro" id="IPR013081">
    <property type="entry name" value="PSII_cyt_b559_N"/>
</dbReference>
<evidence type="ECO:0000259" key="14">
    <source>
        <dbReference type="Pfam" id="PF00283"/>
    </source>
</evidence>
<keyword evidence="7 12" id="KW-0249">Electron transport</keyword>
<dbReference type="NCBIfam" id="TIGR01333">
    <property type="entry name" value="cyt_b559_beta"/>
    <property type="match status" value="1"/>
</dbReference>
<sequence length="121" mass="13334">MKLLLALVGLSVFSCINAFVPSVSRSSALLQRRRPAVTDVQELTLDEPSMASILSAEQTTKVAPDEYVFDDEFSDEFGDEDINLAISYPIVTVRWLAIHVLGIPTVFFLGAIVAMQFIQRG</sequence>
<dbReference type="EMBL" id="CDMZ01001539">
    <property type="protein sequence ID" value="CEM34117.1"/>
    <property type="molecule type" value="Genomic_DNA"/>
</dbReference>
<accession>A0A0G4GTS0</accession>
<feature type="transmembrane region" description="Helical" evidence="12">
    <location>
        <begin position="96"/>
        <end position="118"/>
    </location>
</feature>
<dbReference type="Pfam" id="PF00283">
    <property type="entry name" value="Cytochrom_B559"/>
    <property type="match status" value="1"/>
</dbReference>
<evidence type="ECO:0000256" key="4">
    <source>
        <dbReference type="ARBA" id="ARBA00022617"/>
    </source>
</evidence>
<dbReference type="PROSITE" id="PS51257">
    <property type="entry name" value="PROKAR_LIPOPROTEIN"/>
    <property type="match status" value="1"/>
</dbReference>
<dbReference type="GO" id="GO:0020037">
    <property type="term" value="F:heme binding"/>
    <property type="evidence" value="ECO:0007669"/>
    <property type="project" value="InterPro"/>
</dbReference>
<dbReference type="SUPFAM" id="SSF161045">
    <property type="entry name" value="Cytochrome b559 subunits"/>
    <property type="match status" value="1"/>
</dbReference>
<keyword evidence="6 12" id="KW-0479">Metal-binding</keyword>
<keyword evidence="3 12" id="KW-0602">Photosynthesis</keyword>
<keyword evidence="12" id="KW-0934">Plastid</keyword>
<reference evidence="15" key="1">
    <citation type="submission" date="2014-11" db="EMBL/GenBank/DDBJ databases">
        <authorList>
            <person name="Otto D Thomas"/>
            <person name="Naeem Raeece"/>
        </authorList>
    </citation>
    <scope>NUCLEOTIDE SEQUENCE</scope>
</reference>
<proteinExistence type="inferred from homology"/>
<comment type="subcellular location">
    <subcellularLocation>
        <location evidence="1">Membrane</location>
        <topology evidence="1">Single-pass membrane protein</topology>
    </subcellularLocation>
    <subcellularLocation>
        <location evidence="12">Plastid</location>
        <location evidence="12">Chloroplast thylakoid membrane</location>
        <topology evidence="12">Single-pass membrane protein</topology>
    </subcellularLocation>
</comment>
<dbReference type="PROSITE" id="PS00537">
    <property type="entry name" value="CYTOCHROME_B559"/>
    <property type="match status" value="1"/>
</dbReference>
<feature type="signal peptide" evidence="13">
    <location>
        <begin position="1"/>
        <end position="18"/>
    </location>
</feature>
<keyword evidence="13" id="KW-0732">Signal</keyword>
<comment type="function">
    <text evidence="12">This b-type cytochrome is tightly associated with the reaction center of photosystem II (PSII). PSII is a light-driven water:plastoquinone oxidoreductase that uses light energy to abstract electrons from H(2)O, generating O(2) and a proton gradient subsequently used for ATP formation. It consists of a core antenna complex that captures photons, and an electron transfer chain that converts photonic excitation into a charge separation.</text>
</comment>
<keyword evidence="9 12" id="KW-0408">Iron</keyword>
<evidence type="ECO:0000256" key="5">
    <source>
        <dbReference type="ARBA" id="ARBA00022692"/>
    </source>
</evidence>
<dbReference type="GO" id="GO:0009539">
    <property type="term" value="C:photosystem II reaction center"/>
    <property type="evidence" value="ECO:0007669"/>
    <property type="project" value="InterPro"/>
</dbReference>
<evidence type="ECO:0000256" key="6">
    <source>
        <dbReference type="ARBA" id="ARBA00022723"/>
    </source>
</evidence>